<accession>A0ABQ3XJE0</accession>
<evidence type="ECO:0000313" key="2">
    <source>
        <dbReference type="Proteomes" id="UP000612282"/>
    </source>
</evidence>
<name>A0ABQ3XJE0_9ACTN</name>
<reference evidence="1 2" key="1">
    <citation type="submission" date="2021-01" db="EMBL/GenBank/DDBJ databases">
        <title>Whole genome shotgun sequence of Actinoplanes couchii NBRC 106145.</title>
        <authorList>
            <person name="Komaki H."/>
            <person name="Tamura T."/>
        </authorList>
    </citation>
    <scope>NUCLEOTIDE SEQUENCE [LARGE SCALE GENOMIC DNA]</scope>
    <source>
        <strain evidence="1 2">NBRC 106145</strain>
    </source>
</reference>
<gene>
    <name evidence="1" type="ORF">Aco03nite_070180</name>
</gene>
<keyword evidence="2" id="KW-1185">Reference proteome</keyword>
<proteinExistence type="predicted"/>
<dbReference type="RefSeq" id="WP_203803199.1">
    <property type="nucleotide sequence ID" value="NZ_BAAAQE010000013.1"/>
</dbReference>
<dbReference type="Proteomes" id="UP000612282">
    <property type="component" value="Unassembled WGS sequence"/>
</dbReference>
<sequence>MTDFQDFSYRAEPAACRTSAAGVDGAGLPAAVLAHVAELREDQRQNAGHSAAGGDWEILVNVGAAYHDSADNLPCSAEVQAPYRTVRSDLVGLDLDEIAAHDGWGVRPLEAVAWRYVLLRSRPGFNSLQPLAVRAPHVRAIASWKAAGATIADLDPSGSAAAWLRAGVALGEVASWENAGLAEVLDQPGLAAFAGGWGTPQYAADLEAIWRHAAAAGNVDGPCRALELGFMMLFVNVCPPALARYLGMCAPRAITAEEAIAYFRSFLLYQNDRWYEFRDACEQGLTVDEMRMRHARDVIRLHRSSTAEPAR</sequence>
<dbReference type="EMBL" id="BOMG01000086">
    <property type="protein sequence ID" value="GID58614.1"/>
    <property type="molecule type" value="Genomic_DNA"/>
</dbReference>
<comment type="caution">
    <text evidence="1">The sequence shown here is derived from an EMBL/GenBank/DDBJ whole genome shotgun (WGS) entry which is preliminary data.</text>
</comment>
<protein>
    <submittedName>
        <fullName evidence="1">Uncharacterized protein</fullName>
    </submittedName>
</protein>
<evidence type="ECO:0000313" key="1">
    <source>
        <dbReference type="EMBL" id="GID58614.1"/>
    </source>
</evidence>
<organism evidence="1 2">
    <name type="scientific">Actinoplanes couchii</name>
    <dbReference type="NCBI Taxonomy" id="403638"/>
    <lineage>
        <taxon>Bacteria</taxon>
        <taxon>Bacillati</taxon>
        <taxon>Actinomycetota</taxon>
        <taxon>Actinomycetes</taxon>
        <taxon>Micromonosporales</taxon>
        <taxon>Micromonosporaceae</taxon>
        <taxon>Actinoplanes</taxon>
    </lineage>
</organism>